<proteinExistence type="predicted"/>
<name>A0A812SKX9_9DINO</name>
<feature type="transmembrane region" description="Helical" evidence="1">
    <location>
        <begin position="176"/>
        <end position="194"/>
    </location>
</feature>
<dbReference type="SUPFAM" id="SSF52200">
    <property type="entry name" value="Toll/Interleukin receptor TIR domain"/>
    <property type="match status" value="1"/>
</dbReference>
<feature type="transmembrane region" description="Helical" evidence="1">
    <location>
        <begin position="313"/>
        <end position="335"/>
    </location>
</feature>
<accession>A0A812SKX9</accession>
<evidence type="ECO:0000256" key="1">
    <source>
        <dbReference type="SAM" id="Phobius"/>
    </source>
</evidence>
<keyword evidence="3" id="KW-1185">Reference proteome</keyword>
<dbReference type="OrthoDB" id="443105at2759"/>
<keyword evidence="1" id="KW-0472">Membrane</keyword>
<dbReference type="EMBL" id="CAJNDS010002468">
    <property type="protein sequence ID" value="CAE7488601.1"/>
    <property type="molecule type" value="Genomic_DNA"/>
</dbReference>
<feature type="transmembrane region" description="Helical" evidence="1">
    <location>
        <begin position="433"/>
        <end position="451"/>
    </location>
</feature>
<keyword evidence="1" id="KW-0812">Transmembrane</keyword>
<feature type="transmembrane region" description="Helical" evidence="1">
    <location>
        <begin position="139"/>
        <end position="164"/>
    </location>
</feature>
<dbReference type="Proteomes" id="UP000604046">
    <property type="component" value="Unassembled WGS sequence"/>
</dbReference>
<feature type="transmembrane region" description="Helical" evidence="1">
    <location>
        <begin position="272"/>
        <end position="293"/>
    </location>
</feature>
<feature type="transmembrane region" description="Helical" evidence="1">
    <location>
        <begin position="503"/>
        <end position="526"/>
    </location>
</feature>
<dbReference type="Gene3D" id="3.40.50.10140">
    <property type="entry name" value="Toll/interleukin-1 receptor homology (TIR) domain"/>
    <property type="match status" value="1"/>
</dbReference>
<gene>
    <name evidence="2" type="ORF">SNAT2548_LOCUS27402</name>
</gene>
<evidence type="ECO:0000313" key="2">
    <source>
        <dbReference type="EMBL" id="CAE7488601.1"/>
    </source>
</evidence>
<dbReference type="AlphaFoldDB" id="A0A812SKX9"/>
<comment type="caution">
    <text evidence="2">The sequence shown here is derived from an EMBL/GenBank/DDBJ whole genome shotgun (WGS) entry which is preliminary data.</text>
</comment>
<sequence length="615" mass="69600">MAGRPELDGAGSFSRSESEFWVCPEASYVHVQTTEVAATAKLQVPVPSTQACTSLASGSRTSEDLLVANRTSEDLLVDLEPELVRGAPVSNILRRFGKEWHQSAGVWRPELSKQTQRYRYFFSHDWKTSGWMKYLTLEIYFNGTAAAVTTCILSLGLGVLGGWRADRPDGWLLPRTAWWVVTGHVGGMLVLFFWQHLRELLLQPRLGFLDRVCIPQDDHEKKYQCVYGLASILDKSEDLIVLWSPRYFGRLWCMYEIACFLMKRKEAHKIKFLPVQISVIWILTYFAVSTTWLTLLLVQRFGSEFFSWHDDQGLMNVALTVALQVCVLYPPLFYFMNQMMYDIAQLPGQLRDFNIHTAQCFCCSNGHEHPVTREPLQCDRELIYGVLQMWSSRGLDATDAEHIQAVVKQHFDRHLAASVEEAFTHTGMLMRPLISAAAIGSLPFMSDFVAYEAVKMVHYGWLSAFTNLGLGLYMLFYMPLFIRFLLLAARVGSLWWTGPCCKCIVIACQALALFLLSVVVIVGYSVCNAVVPRDAWTSPMHPMPMYLLGMMVLGSVILGFRHLCPCRKSVIIGGMPCEDRQWPKKSEAASAHTHAEEPRVLAEPDIVWGESCFGI</sequence>
<evidence type="ECO:0000313" key="3">
    <source>
        <dbReference type="Proteomes" id="UP000604046"/>
    </source>
</evidence>
<reference evidence="2" key="1">
    <citation type="submission" date="2021-02" db="EMBL/GenBank/DDBJ databases">
        <authorList>
            <person name="Dougan E. K."/>
            <person name="Rhodes N."/>
            <person name="Thang M."/>
            <person name="Chan C."/>
        </authorList>
    </citation>
    <scope>NUCLEOTIDE SEQUENCE</scope>
</reference>
<dbReference type="InterPro" id="IPR035897">
    <property type="entry name" value="Toll_tir_struct_dom_sf"/>
</dbReference>
<organism evidence="2 3">
    <name type="scientific">Symbiodinium natans</name>
    <dbReference type="NCBI Taxonomy" id="878477"/>
    <lineage>
        <taxon>Eukaryota</taxon>
        <taxon>Sar</taxon>
        <taxon>Alveolata</taxon>
        <taxon>Dinophyceae</taxon>
        <taxon>Suessiales</taxon>
        <taxon>Symbiodiniaceae</taxon>
        <taxon>Symbiodinium</taxon>
    </lineage>
</organism>
<protein>
    <submittedName>
        <fullName evidence="2">Uncharacterized protein</fullName>
    </submittedName>
</protein>
<feature type="transmembrane region" description="Helical" evidence="1">
    <location>
        <begin position="546"/>
        <end position="564"/>
    </location>
</feature>
<feature type="transmembrane region" description="Helical" evidence="1">
    <location>
        <begin position="471"/>
        <end position="491"/>
    </location>
</feature>
<keyword evidence="1" id="KW-1133">Transmembrane helix</keyword>